<reference evidence="2" key="2">
    <citation type="journal article" date="2023" name="Science">
        <title>Genomic signatures of disease resistance in endangered staghorn corals.</title>
        <authorList>
            <person name="Vollmer S.V."/>
            <person name="Selwyn J.D."/>
            <person name="Despard B.A."/>
            <person name="Roesel C.L."/>
        </authorList>
    </citation>
    <scope>NUCLEOTIDE SEQUENCE</scope>
    <source>
        <strain evidence="2">K2</strain>
    </source>
</reference>
<comment type="caution">
    <text evidence="2">The sequence shown here is derived from an EMBL/GenBank/DDBJ whole genome shotgun (WGS) entry which is preliminary data.</text>
</comment>
<evidence type="ECO:0000313" key="3">
    <source>
        <dbReference type="Proteomes" id="UP001249851"/>
    </source>
</evidence>
<sequence>MAPCECLVKNQAGAPAPHTPNFNLISLVSLLSYCHYDNPQATQLTRKRSGNGPMAGGRKVRL</sequence>
<accession>A0AAD9R414</accession>
<name>A0AAD9R414_ACRCE</name>
<gene>
    <name evidence="2" type="ORF">P5673_001708</name>
</gene>
<reference evidence="2" key="1">
    <citation type="journal article" date="2023" name="G3 (Bethesda)">
        <title>Whole genome assembly and annotation of the endangered Caribbean coral Acropora cervicornis.</title>
        <authorList>
            <person name="Selwyn J.D."/>
            <person name="Vollmer S.V."/>
        </authorList>
    </citation>
    <scope>NUCLEOTIDE SEQUENCE</scope>
    <source>
        <strain evidence="2">K2</strain>
    </source>
</reference>
<protein>
    <submittedName>
        <fullName evidence="2">Uncharacterized protein</fullName>
    </submittedName>
</protein>
<keyword evidence="3" id="KW-1185">Reference proteome</keyword>
<dbReference type="EMBL" id="JARQWQ010000003">
    <property type="protein sequence ID" value="KAK2572728.1"/>
    <property type="molecule type" value="Genomic_DNA"/>
</dbReference>
<evidence type="ECO:0000256" key="1">
    <source>
        <dbReference type="SAM" id="MobiDB-lite"/>
    </source>
</evidence>
<feature type="region of interest" description="Disordered" evidence="1">
    <location>
        <begin position="42"/>
        <end position="62"/>
    </location>
</feature>
<organism evidence="2 3">
    <name type="scientific">Acropora cervicornis</name>
    <name type="common">Staghorn coral</name>
    <dbReference type="NCBI Taxonomy" id="6130"/>
    <lineage>
        <taxon>Eukaryota</taxon>
        <taxon>Metazoa</taxon>
        <taxon>Cnidaria</taxon>
        <taxon>Anthozoa</taxon>
        <taxon>Hexacorallia</taxon>
        <taxon>Scleractinia</taxon>
        <taxon>Astrocoeniina</taxon>
        <taxon>Acroporidae</taxon>
        <taxon>Acropora</taxon>
    </lineage>
</organism>
<proteinExistence type="predicted"/>
<dbReference type="Proteomes" id="UP001249851">
    <property type="component" value="Unassembled WGS sequence"/>
</dbReference>
<dbReference type="AlphaFoldDB" id="A0AAD9R414"/>
<evidence type="ECO:0000313" key="2">
    <source>
        <dbReference type="EMBL" id="KAK2572728.1"/>
    </source>
</evidence>